<dbReference type="Gene3D" id="3.30.160.20">
    <property type="match status" value="1"/>
</dbReference>
<dbReference type="NCBIfam" id="NF006718">
    <property type="entry name" value="PRK09256.1"/>
    <property type="match status" value="1"/>
</dbReference>
<accession>A0A0G0H0T1</accession>
<comment type="caution">
    <text evidence="3">The sequence shown here is derived from an EMBL/GenBank/DDBJ whole genome shotgun (WGS) entry which is preliminary data.</text>
</comment>
<feature type="non-terminal residue" evidence="3">
    <location>
        <position position="135"/>
    </location>
</feature>
<dbReference type="InterPro" id="IPR000352">
    <property type="entry name" value="Pep_chain_release_fac_I"/>
</dbReference>
<evidence type="ECO:0000256" key="1">
    <source>
        <dbReference type="SAM" id="MobiDB-lite"/>
    </source>
</evidence>
<dbReference type="GO" id="GO:0072344">
    <property type="term" value="P:rescue of stalled ribosome"/>
    <property type="evidence" value="ECO:0007669"/>
    <property type="project" value="TreeGrafter"/>
</dbReference>
<organism evidence="3 4">
    <name type="scientific">Candidatus Nomurabacteria bacterium GW2011_GWB1_37_5</name>
    <dbReference type="NCBI Taxonomy" id="1618742"/>
    <lineage>
        <taxon>Bacteria</taxon>
        <taxon>Candidatus Nomuraibacteriota</taxon>
    </lineage>
</organism>
<dbReference type="GO" id="GO:0003747">
    <property type="term" value="F:translation release factor activity"/>
    <property type="evidence" value="ECO:0007669"/>
    <property type="project" value="InterPro"/>
</dbReference>
<sequence>MENFIPQINNTLPNKLQSLENELVIDFVRSGGAGGQNVNKVSTKAKLRWNVENSKIFNPEEKELIKIYLKNRLTNEGDIILEAQEERSQLQNKERAIERIKKLVGEALTPEKERKATKPTKSSKEKRLEGKKIQS</sequence>
<dbReference type="EMBL" id="LBTF01000004">
    <property type="protein sequence ID" value="KKQ35812.1"/>
    <property type="molecule type" value="Genomic_DNA"/>
</dbReference>
<dbReference type="SUPFAM" id="SSF110916">
    <property type="entry name" value="Peptidyl-tRNA hydrolase domain-like"/>
    <property type="match status" value="1"/>
</dbReference>
<feature type="region of interest" description="Disordered" evidence="1">
    <location>
        <begin position="108"/>
        <end position="135"/>
    </location>
</feature>
<feature type="domain" description="Prokaryotic-type class I peptide chain release factors" evidence="2">
    <location>
        <begin position="20"/>
        <end position="129"/>
    </location>
</feature>
<dbReference type="PANTHER" id="PTHR47814:SF1">
    <property type="entry name" value="PEPTIDYL-TRNA HYDROLASE ARFB"/>
    <property type="match status" value="1"/>
</dbReference>
<name>A0A0G0H0T1_9BACT</name>
<dbReference type="Pfam" id="PF00472">
    <property type="entry name" value="RF-1"/>
    <property type="match status" value="1"/>
</dbReference>
<dbReference type="GO" id="GO:0004045">
    <property type="term" value="F:peptidyl-tRNA hydrolase activity"/>
    <property type="evidence" value="ECO:0007669"/>
    <property type="project" value="TreeGrafter"/>
</dbReference>
<protein>
    <submittedName>
        <fullName evidence="3">Class I peptide chain release factor</fullName>
    </submittedName>
</protein>
<evidence type="ECO:0000313" key="4">
    <source>
        <dbReference type="Proteomes" id="UP000033876"/>
    </source>
</evidence>
<evidence type="ECO:0000313" key="3">
    <source>
        <dbReference type="EMBL" id="KKQ35812.1"/>
    </source>
</evidence>
<gene>
    <name evidence="3" type="ORF">US50_C0004G0001</name>
</gene>
<dbReference type="Proteomes" id="UP000033876">
    <property type="component" value="Unassembled WGS sequence"/>
</dbReference>
<dbReference type="GO" id="GO:0043022">
    <property type="term" value="F:ribosome binding"/>
    <property type="evidence" value="ECO:0007669"/>
    <property type="project" value="TreeGrafter"/>
</dbReference>
<reference evidence="3 4" key="1">
    <citation type="journal article" date="2015" name="Nature">
        <title>rRNA introns, odd ribosomes, and small enigmatic genomes across a large radiation of phyla.</title>
        <authorList>
            <person name="Brown C.T."/>
            <person name="Hug L.A."/>
            <person name="Thomas B.C."/>
            <person name="Sharon I."/>
            <person name="Castelle C.J."/>
            <person name="Singh A."/>
            <person name="Wilkins M.J."/>
            <person name="Williams K.H."/>
            <person name="Banfield J.F."/>
        </authorList>
    </citation>
    <scope>NUCLEOTIDE SEQUENCE [LARGE SCALE GENOMIC DNA]</scope>
</reference>
<dbReference type="PANTHER" id="PTHR47814">
    <property type="entry name" value="PEPTIDYL-TRNA HYDROLASE ARFB"/>
    <property type="match status" value="1"/>
</dbReference>
<evidence type="ECO:0000259" key="2">
    <source>
        <dbReference type="Pfam" id="PF00472"/>
    </source>
</evidence>
<dbReference type="AlphaFoldDB" id="A0A0G0H0T1"/>
<proteinExistence type="predicted"/>